<dbReference type="Proteomes" id="UP000218896">
    <property type="component" value="Unassembled WGS sequence"/>
</dbReference>
<proteinExistence type="predicted"/>
<dbReference type="InterPro" id="IPR038765">
    <property type="entry name" value="Papain-like_cys_pep_sf"/>
</dbReference>
<dbReference type="SUPFAM" id="SSF54001">
    <property type="entry name" value="Cysteine proteinases"/>
    <property type="match status" value="1"/>
</dbReference>
<organism evidence="2 3">
    <name type="scientific">Halovibrio salipaludis</name>
    <dbReference type="NCBI Taxonomy" id="2032626"/>
    <lineage>
        <taxon>Bacteria</taxon>
        <taxon>Pseudomonadati</taxon>
        <taxon>Pseudomonadota</taxon>
        <taxon>Gammaproteobacteria</taxon>
        <taxon>Oceanospirillales</taxon>
        <taxon>Halomonadaceae</taxon>
        <taxon>Halovibrio</taxon>
    </lineage>
</organism>
<gene>
    <name evidence="2" type="ORF">CK501_14460</name>
</gene>
<feature type="region of interest" description="Disordered" evidence="1">
    <location>
        <begin position="1"/>
        <end position="37"/>
    </location>
</feature>
<dbReference type="EMBL" id="NSKD01000008">
    <property type="protein sequence ID" value="PAU77889.1"/>
    <property type="molecule type" value="Genomic_DNA"/>
</dbReference>
<protein>
    <recommendedName>
        <fullName evidence="4">Permuted papain-like amidase YaeF/Yiix C92 family enzyme</fullName>
    </recommendedName>
</protein>
<dbReference type="Gene3D" id="3.90.1720.10">
    <property type="entry name" value="endopeptidase domain like (from Nostoc punctiforme)"/>
    <property type="match status" value="1"/>
</dbReference>
<comment type="caution">
    <text evidence="2">The sequence shown here is derived from an EMBL/GenBank/DDBJ whole genome shotgun (WGS) entry which is preliminary data.</text>
</comment>
<accession>A0A2A2EZT8</accession>
<name>A0A2A2EZT8_9GAMM</name>
<sequence>MAPHVRYRLAPLTPSRNEGKHRTRRSSIMQAAAPARPAHQLRHDLEMTILTLMPGDLITTSTRAKSSQGIRWATNGVFSHVILYLGKGFAVDAAPWQGVTKQKLRRKLQDAKFAVVFRHRTATKEQLEHVRAWAALKVNRSYDYTGAFRAGVQPGSQIHQAKLFGIQLLSIGFDELTALFPEKGHNQSFYCSELIFRAFQVAGIPLLDKPSRRLGPNQLLQSRELVLMGTLNWKRGE</sequence>
<evidence type="ECO:0000256" key="1">
    <source>
        <dbReference type="SAM" id="MobiDB-lite"/>
    </source>
</evidence>
<evidence type="ECO:0008006" key="4">
    <source>
        <dbReference type="Google" id="ProtNLM"/>
    </source>
</evidence>
<reference evidence="2 3" key="1">
    <citation type="submission" date="2017-08" db="EMBL/GenBank/DDBJ databases">
        <title>Halovibrio sewagensis sp. nov., isolated from wastewater of high salinity.</title>
        <authorList>
            <person name="Dong X."/>
            <person name="Zhang G."/>
        </authorList>
    </citation>
    <scope>NUCLEOTIDE SEQUENCE [LARGE SCALE GENOMIC DNA]</scope>
    <source>
        <strain evidence="2 3">YL5-2</strain>
    </source>
</reference>
<evidence type="ECO:0000313" key="2">
    <source>
        <dbReference type="EMBL" id="PAU77889.1"/>
    </source>
</evidence>
<keyword evidence="3" id="KW-1185">Reference proteome</keyword>
<dbReference type="AlphaFoldDB" id="A0A2A2EZT8"/>
<evidence type="ECO:0000313" key="3">
    <source>
        <dbReference type="Proteomes" id="UP000218896"/>
    </source>
</evidence>